<keyword evidence="2" id="KW-1185">Reference proteome</keyword>
<dbReference type="RefSeq" id="WP_181496101.1">
    <property type="nucleotide sequence ID" value="NZ_CP032152.1"/>
</dbReference>
<sequence>MKRWQRVLLVILLVVPLWLAVSPSSPAMIRTIEEAPNQVVVQSRHQLRDNHGFTWQVILFSRPGQLQLRLVGFPEQYHFRHPDPLVLITSSGQTLTAVDDFPKADTVANVGQFDLLPLASQLPKSESLVLRPPLEEQGIEIAVPAAVAIEWHALIEGV</sequence>
<dbReference type="Proteomes" id="UP000261812">
    <property type="component" value="Chromosome"/>
</dbReference>
<evidence type="ECO:0000313" key="1">
    <source>
        <dbReference type="EMBL" id="AXY67433.1"/>
    </source>
</evidence>
<protein>
    <submittedName>
        <fullName evidence="1">DUF3122 domain-containing protein</fullName>
    </submittedName>
</protein>
<dbReference type="KEGG" id="tsq:D3A95_02585"/>
<proteinExistence type="predicted"/>
<gene>
    <name evidence="1" type="ORF">D3A95_02585</name>
</gene>
<organism evidence="1 2">
    <name type="scientific">Thermosynechococcus sichuanensis E542</name>
    <dbReference type="NCBI Taxonomy" id="2016101"/>
    <lineage>
        <taxon>Bacteria</taxon>
        <taxon>Bacillati</taxon>
        <taxon>Cyanobacteriota</taxon>
        <taxon>Cyanophyceae</taxon>
        <taxon>Acaryochloridales</taxon>
        <taxon>Thermosynechococcaceae</taxon>
        <taxon>Thermosynechococcus</taxon>
        <taxon>Thermosynechococcus sichuanensis</taxon>
    </lineage>
</organism>
<dbReference type="Pfam" id="PF11320">
    <property type="entry name" value="DUF3122"/>
    <property type="match status" value="1"/>
</dbReference>
<reference evidence="2" key="1">
    <citation type="submission" date="2018-09" db="EMBL/GenBank/DDBJ databases">
        <title>Complete genome sequence of thermophilic cyanobacteria strain Thermosynechococcus elongatus PKUAC-SCTE542.</title>
        <authorList>
            <person name="Liang Y."/>
            <person name="Tang J."/>
            <person name="Daroch M."/>
        </authorList>
    </citation>
    <scope>NUCLEOTIDE SEQUENCE [LARGE SCALE GENOMIC DNA]</scope>
    <source>
        <strain evidence="2">E542</strain>
    </source>
</reference>
<dbReference type="AlphaFoldDB" id="A0A3B7M9Y0"/>
<name>A0A3B7M9Y0_9CYAN</name>
<dbReference type="EMBL" id="CP032152">
    <property type="protein sequence ID" value="AXY67433.1"/>
    <property type="molecule type" value="Genomic_DNA"/>
</dbReference>
<accession>A0A3B7M9Y0</accession>
<evidence type="ECO:0000313" key="2">
    <source>
        <dbReference type="Proteomes" id="UP000261812"/>
    </source>
</evidence>
<dbReference type="InterPro" id="IPR021469">
    <property type="entry name" value="DUF3122"/>
</dbReference>